<comment type="catalytic activity">
    <reaction evidence="1">
        <text>S-ubiquitinyl-[E2 ubiquitin-conjugating enzyme]-L-cysteine + [acceptor protein]-L-lysine = [E2 ubiquitin-conjugating enzyme]-L-cysteine + N(6)-ubiquitinyl-[acceptor protein]-L-lysine.</text>
        <dbReference type="EC" id="2.3.2.27"/>
    </reaction>
</comment>
<accession>A0A9Q1JLQ5</accession>
<comment type="caution">
    <text evidence="10">The sequence shown here is derived from an EMBL/GenBank/DDBJ whole genome shotgun (WGS) entry which is preliminary data.</text>
</comment>
<gene>
    <name evidence="10" type="ORF">Cgig2_011087</name>
</gene>
<name>A0A9Q1JLQ5_9CARY</name>
<comment type="function">
    <text evidence="2">Functions as an E3 ubiquitin ligase.</text>
</comment>
<evidence type="ECO:0000256" key="8">
    <source>
        <dbReference type="PROSITE-ProRule" id="PRU00259"/>
    </source>
</evidence>
<keyword evidence="6" id="KW-0677">Repeat</keyword>
<dbReference type="Gene3D" id="1.25.10.10">
    <property type="entry name" value="Leucine-rich Repeat Variant"/>
    <property type="match status" value="1"/>
</dbReference>
<dbReference type="PROSITE" id="PS50176">
    <property type="entry name" value="ARM_REPEAT"/>
    <property type="match status" value="3"/>
</dbReference>
<comment type="pathway">
    <text evidence="3">Protein modification; protein ubiquitination.</text>
</comment>
<dbReference type="FunFam" id="1.25.10.10:FF:000082">
    <property type="entry name" value="RING-type E3 ubiquitin transferase"/>
    <property type="match status" value="1"/>
</dbReference>
<dbReference type="InterPro" id="IPR000225">
    <property type="entry name" value="Armadillo"/>
</dbReference>
<dbReference type="InterPro" id="IPR016024">
    <property type="entry name" value="ARM-type_fold"/>
</dbReference>
<evidence type="ECO:0000256" key="5">
    <source>
        <dbReference type="ARBA" id="ARBA00022679"/>
    </source>
</evidence>
<evidence type="ECO:0000256" key="7">
    <source>
        <dbReference type="ARBA" id="ARBA00022786"/>
    </source>
</evidence>
<evidence type="ECO:0000256" key="3">
    <source>
        <dbReference type="ARBA" id="ARBA00004906"/>
    </source>
</evidence>
<dbReference type="GO" id="GO:0016567">
    <property type="term" value="P:protein ubiquitination"/>
    <property type="evidence" value="ECO:0007669"/>
    <property type="project" value="UniProtKB-ARBA"/>
</dbReference>
<dbReference type="InterPro" id="IPR011989">
    <property type="entry name" value="ARM-like"/>
</dbReference>
<evidence type="ECO:0000256" key="2">
    <source>
        <dbReference type="ARBA" id="ARBA00003861"/>
    </source>
</evidence>
<feature type="repeat" description="ARM" evidence="8">
    <location>
        <begin position="187"/>
        <end position="229"/>
    </location>
</feature>
<keyword evidence="5" id="KW-0808">Transferase</keyword>
<protein>
    <recommendedName>
        <fullName evidence="4">RING-type E3 ubiquitin transferase</fullName>
        <ecNumber evidence="4">2.3.2.27</ecNumber>
    </recommendedName>
</protein>
<dbReference type="Proteomes" id="UP001153076">
    <property type="component" value="Unassembled WGS sequence"/>
</dbReference>
<feature type="repeat" description="ARM" evidence="8">
    <location>
        <begin position="228"/>
        <end position="269"/>
    </location>
</feature>
<dbReference type="OrthoDB" id="7537227at2759"/>
<dbReference type="GO" id="GO:0061630">
    <property type="term" value="F:ubiquitin protein ligase activity"/>
    <property type="evidence" value="ECO:0007669"/>
    <property type="project" value="UniProtKB-EC"/>
</dbReference>
<evidence type="ECO:0000313" key="10">
    <source>
        <dbReference type="EMBL" id="KAJ8425121.1"/>
    </source>
</evidence>
<dbReference type="AlphaFoldDB" id="A0A9Q1JLQ5"/>
<keyword evidence="7" id="KW-0833">Ubl conjugation pathway</keyword>
<organism evidence="10 11">
    <name type="scientific">Carnegiea gigantea</name>
    <dbReference type="NCBI Taxonomy" id="171969"/>
    <lineage>
        <taxon>Eukaryota</taxon>
        <taxon>Viridiplantae</taxon>
        <taxon>Streptophyta</taxon>
        <taxon>Embryophyta</taxon>
        <taxon>Tracheophyta</taxon>
        <taxon>Spermatophyta</taxon>
        <taxon>Magnoliopsida</taxon>
        <taxon>eudicotyledons</taxon>
        <taxon>Gunneridae</taxon>
        <taxon>Pentapetalae</taxon>
        <taxon>Caryophyllales</taxon>
        <taxon>Cactineae</taxon>
        <taxon>Cactaceae</taxon>
        <taxon>Cactoideae</taxon>
        <taxon>Echinocereeae</taxon>
        <taxon>Carnegiea</taxon>
    </lineage>
</organism>
<keyword evidence="11" id="KW-1185">Reference proteome</keyword>
<proteinExistence type="predicted"/>
<reference evidence="10" key="1">
    <citation type="submission" date="2022-04" db="EMBL/GenBank/DDBJ databases">
        <title>Carnegiea gigantea Genome sequencing and assembly v2.</title>
        <authorList>
            <person name="Copetti D."/>
            <person name="Sanderson M.J."/>
            <person name="Burquez A."/>
            <person name="Wojciechowski M.F."/>
        </authorList>
    </citation>
    <scope>NUCLEOTIDE SEQUENCE</scope>
    <source>
        <strain evidence="10">SGP5-SGP5p</strain>
        <tissue evidence="10">Aerial part</tissue>
    </source>
</reference>
<evidence type="ECO:0000256" key="6">
    <source>
        <dbReference type="ARBA" id="ARBA00022737"/>
    </source>
</evidence>
<dbReference type="PANTHER" id="PTHR23315:SF7">
    <property type="entry name" value="U-BOX DOMAIN-CONTAINING PROTEIN 4"/>
    <property type="match status" value="1"/>
</dbReference>
<dbReference type="PANTHER" id="PTHR23315">
    <property type="entry name" value="U BOX DOMAIN-CONTAINING"/>
    <property type="match status" value="1"/>
</dbReference>
<dbReference type="EMBL" id="JAKOGI010001538">
    <property type="protein sequence ID" value="KAJ8425121.1"/>
    <property type="molecule type" value="Genomic_DNA"/>
</dbReference>
<dbReference type="SMART" id="SM00185">
    <property type="entry name" value="ARM"/>
    <property type="match status" value="5"/>
</dbReference>
<dbReference type="EC" id="2.3.2.27" evidence="4"/>
<feature type="repeat" description="ARM" evidence="8">
    <location>
        <begin position="105"/>
        <end position="147"/>
    </location>
</feature>
<evidence type="ECO:0000313" key="11">
    <source>
        <dbReference type="Proteomes" id="UP001153076"/>
    </source>
</evidence>
<dbReference type="InterPro" id="IPR058678">
    <property type="entry name" value="ARM_PUB"/>
</dbReference>
<evidence type="ECO:0000259" key="9">
    <source>
        <dbReference type="Pfam" id="PF25598"/>
    </source>
</evidence>
<sequence length="348" mass="37434">MGKMIKDSNLASPPNAALTVPASLRKITDERYDHTNHLEPTKLAPIIVSTPAFEMRSDVASLETHVMKLVEDLKSPQLEVVREATSELRVLSKDMGNRIVIAGCGAISPLVNLLHSSDRTIQEYAVTTLFNLSINDNNKIAIVKADAIEPLIYVLRTGSPEARENSAAALSSLSVFEDNNILIGNSGAITPLAELLGNGTPLGKRDAAKALFNLSTCNENRLEIVKSGAVKSLIELMDPATGMVDKAIVVLANLATIPEGRTNIAEADGIPPLVEAIELGSMRVKELATQALVRLCSDSNRCCRKVLEEGAIPPLMVMSKSGIQKAAERADKLLRLLRNQQGVYAKRG</sequence>
<feature type="domain" description="U-box" evidence="9">
    <location>
        <begin position="66"/>
        <end position="340"/>
    </location>
</feature>
<evidence type="ECO:0000256" key="4">
    <source>
        <dbReference type="ARBA" id="ARBA00012483"/>
    </source>
</evidence>
<dbReference type="Pfam" id="PF25598">
    <property type="entry name" value="ARM_PUB"/>
    <property type="match status" value="1"/>
</dbReference>
<dbReference type="SUPFAM" id="SSF48371">
    <property type="entry name" value="ARM repeat"/>
    <property type="match status" value="1"/>
</dbReference>
<evidence type="ECO:0000256" key="1">
    <source>
        <dbReference type="ARBA" id="ARBA00000900"/>
    </source>
</evidence>